<keyword evidence="2" id="KW-0378">Hydrolase</keyword>
<dbReference type="KEGG" id="sgm:GCM10017557_57840"/>
<dbReference type="InterPro" id="IPR000086">
    <property type="entry name" value="NUDIX_hydrolase_dom"/>
</dbReference>
<dbReference type="Proteomes" id="UP000516444">
    <property type="component" value="Chromosome"/>
</dbReference>
<dbReference type="PANTHER" id="PTHR43046:SF14">
    <property type="entry name" value="MUTT_NUDIX FAMILY PROTEIN"/>
    <property type="match status" value="1"/>
</dbReference>
<evidence type="ECO:0000313" key="4">
    <source>
        <dbReference type="EMBL" id="BCL30925.1"/>
    </source>
</evidence>
<organism evidence="4 5">
    <name type="scientific">Streptomyces aurantiacus</name>
    <dbReference type="NCBI Taxonomy" id="47760"/>
    <lineage>
        <taxon>Bacteria</taxon>
        <taxon>Bacillati</taxon>
        <taxon>Actinomycetota</taxon>
        <taxon>Actinomycetes</taxon>
        <taxon>Kitasatosporales</taxon>
        <taxon>Streptomycetaceae</taxon>
        <taxon>Streptomyces</taxon>
        <taxon>Streptomyces aurantiacus group</taxon>
    </lineage>
</organism>
<dbReference type="Gene3D" id="3.90.79.10">
    <property type="entry name" value="Nucleoside Triphosphate Pyrophosphohydrolase"/>
    <property type="match status" value="1"/>
</dbReference>
<dbReference type="PROSITE" id="PS51462">
    <property type="entry name" value="NUDIX"/>
    <property type="match status" value="1"/>
</dbReference>
<dbReference type="PANTHER" id="PTHR43046">
    <property type="entry name" value="GDP-MANNOSE MANNOSYL HYDROLASE"/>
    <property type="match status" value="1"/>
</dbReference>
<gene>
    <name evidence="4" type="ORF">GCM10017557_57840</name>
</gene>
<dbReference type="EMBL" id="AP023440">
    <property type="protein sequence ID" value="BCL30925.1"/>
    <property type="molecule type" value="Genomic_DNA"/>
</dbReference>
<sequence>MKVRHNVRAVLLDEGRLVFLRRGWPGGSPYCTTVGGGVEPYDADLEAALRREVMEEIGATIGAATEFLTLTEPGGKVTVVQHYFRADVLDLDPDRRGGPELDDPDIGDFSPVWVALDASALAALELQPPELAGYLCEQATTWGGA</sequence>
<feature type="domain" description="Nudix hydrolase" evidence="3">
    <location>
        <begin position="2"/>
        <end position="139"/>
    </location>
</feature>
<protein>
    <recommendedName>
        <fullName evidence="3">Nudix hydrolase domain-containing protein</fullName>
    </recommendedName>
</protein>
<evidence type="ECO:0000256" key="1">
    <source>
        <dbReference type="ARBA" id="ARBA00001946"/>
    </source>
</evidence>
<dbReference type="AlphaFoldDB" id="A0A7G1PCV8"/>
<dbReference type="Pfam" id="PF00293">
    <property type="entry name" value="NUDIX"/>
    <property type="match status" value="1"/>
</dbReference>
<dbReference type="GO" id="GO:0016787">
    <property type="term" value="F:hydrolase activity"/>
    <property type="evidence" value="ECO:0007669"/>
    <property type="project" value="UniProtKB-KW"/>
</dbReference>
<proteinExistence type="predicted"/>
<accession>A0A7G1PCV8</accession>
<dbReference type="InterPro" id="IPR015797">
    <property type="entry name" value="NUDIX_hydrolase-like_dom_sf"/>
</dbReference>
<dbReference type="RefSeq" id="WP_190852779.1">
    <property type="nucleotide sequence ID" value="NZ_AP023440.1"/>
</dbReference>
<reference evidence="4 5" key="1">
    <citation type="journal article" date="2014" name="Int. J. Syst. Evol. Microbiol.">
        <title>Complete genome sequence of Corynebacterium casei LMG S-19264T (=DSM 44701T), isolated from a smear-ripened cheese.</title>
        <authorList>
            <consortium name="US DOE Joint Genome Institute (JGI-PGF)"/>
            <person name="Walter F."/>
            <person name="Albersmeier A."/>
            <person name="Kalinowski J."/>
            <person name="Ruckert C."/>
        </authorList>
    </citation>
    <scope>NUCLEOTIDE SEQUENCE [LARGE SCALE GENOMIC DNA]</scope>
    <source>
        <strain evidence="4 5">JCM 4677</strain>
    </source>
</reference>
<evidence type="ECO:0000313" key="5">
    <source>
        <dbReference type="Proteomes" id="UP000516444"/>
    </source>
</evidence>
<name>A0A7G1PCV8_9ACTN</name>
<evidence type="ECO:0000259" key="3">
    <source>
        <dbReference type="PROSITE" id="PS51462"/>
    </source>
</evidence>
<comment type="cofactor">
    <cofactor evidence="1">
        <name>Mg(2+)</name>
        <dbReference type="ChEBI" id="CHEBI:18420"/>
    </cofactor>
</comment>
<evidence type="ECO:0000256" key="2">
    <source>
        <dbReference type="ARBA" id="ARBA00022801"/>
    </source>
</evidence>
<keyword evidence="5" id="KW-1185">Reference proteome</keyword>
<dbReference type="SUPFAM" id="SSF55811">
    <property type="entry name" value="Nudix"/>
    <property type="match status" value="1"/>
</dbReference>